<dbReference type="GO" id="GO:0005886">
    <property type="term" value="C:plasma membrane"/>
    <property type="evidence" value="ECO:0007669"/>
    <property type="project" value="UniProtKB-SubCell"/>
</dbReference>
<evidence type="ECO:0000256" key="6">
    <source>
        <dbReference type="ARBA" id="ARBA00022989"/>
    </source>
</evidence>
<evidence type="ECO:0000256" key="7">
    <source>
        <dbReference type="ARBA" id="ARBA00023136"/>
    </source>
</evidence>
<evidence type="ECO:0000256" key="10">
    <source>
        <dbReference type="ARBA" id="ARBA00024183"/>
    </source>
</evidence>
<evidence type="ECO:0000256" key="8">
    <source>
        <dbReference type="ARBA" id="ARBA00023157"/>
    </source>
</evidence>
<comment type="subcellular location">
    <subcellularLocation>
        <location evidence="1">Cell membrane</location>
        <topology evidence="1">Single-pass type I membrane protein</topology>
    </subcellularLocation>
    <subcellularLocation>
        <location evidence="10">Zona pellucida</location>
    </subcellularLocation>
</comment>
<feature type="compositionally biased region" description="Basic and acidic residues" evidence="11">
    <location>
        <begin position="66"/>
        <end position="75"/>
    </location>
</feature>
<dbReference type="Proteomes" id="UP000824540">
    <property type="component" value="Unassembled WGS sequence"/>
</dbReference>
<dbReference type="PANTHER" id="PTHR23343:SF117">
    <property type="entry name" value="ZONA PELLUCIDA SPERM-BINDING PROTEIN 4-LIKE ISOFORM X1"/>
    <property type="match status" value="1"/>
</dbReference>
<keyword evidence="4" id="KW-0165">Cleavage on pair of basic residues</keyword>
<dbReference type="InterPro" id="IPR055355">
    <property type="entry name" value="ZP-C"/>
</dbReference>
<keyword evidence="14" id="KW-1185">Reference proteome</keyword>
<dbReference type="GO" id="GO:0035804">
    <property type="term" value="F:structural constituent of egg coat"/>
    <property type="evidence" value="ECO:0007669"/>
    <property type="project" value="TreeGrafter"/>
</dbReference>
<keyword evidence="9" id="KW-0278">Fertilization</keyword>
<protein>
    <recommendedName>
        <fullName evidence="12">ZP domain-containing protein</fullName>
    </recommendedName>
</protein>
<keyword evidence="8" id="KW-1015">Disulfide bond</keyword>
<dbReference type="GO" id="GO:0060468">
    <property type="term" value="P:prevention of polyspermy"/>
    <property type="evidence" value="ECO:0007669"/>
    <property type="project" value="TreeGrafter"/>
</dbReference>
<feature type="region of interest" description="Disordered" evidence="11">
    <location>
        <begin position="26"/>
        <end position="53"/>
    </location>
</feature>
<dbReference type="GO" id="GO:0035805">
    <property type="term" value="C:egg coat"/>
    <property type="evidence" value="ECO:0007669"/>
    <property type="project" value="UniProtKB-SubCell"/>
</dbReference>
<keyword evidence="3" id="KW-0272">Extracellular matrix</keyword>
<dbReference type="OrthoDB" id="9907024at2759"/>
<keyword evidence="2" id="KW-1003">Cell membrane</keyword>
<dbReference type="InterPro" id="IPR051148">
    <property type="entry name" value="Zona_Pellucida_Domain_gp"/>
</dbReference>
<feature type="non-terminal residue" evidence="13">
    <location>
        <position position="1"/>
    </location>
</feature>
<feature type="domain" description="ZP" evidence="12">
    <location>
        <begin position="470"/>
        <end position="760"/>
    </location>
</feature>
<evidence type="ECO:0000256" key="1">
    <source>
        <dbReference type="ARBA" id="ARBA00004251"/>
    </source>
</evidence>
<comment type="caution">
    <text evidence="13">The sequence shown here is derived from an EMBL/GenBank/DDBJ whole genome shotgun (WGS) entry which is preliminary data.</text>
</comment>
<evidence type="ECO:0000313" key="14">
    <source>
        <dbReference type="Proteomes" id="UP000824540"/>
    </source>
</evidence>
<organism evidence="13 14">
    <name type="scientific">Albula glossodonta</name>
    <name type="common">roundjaw bonefish</name>
    <dbReference type="NCBI Taxonomy" id="121402"/>
    <lineage>
        <taxon>Eukaryota</taxon>
        <taxon>Metazoa</taxon>
        <taxon>Chordata</taxon>
        <taxon>Craniata</taxon>
        <taxon>Vertebrata</taxon>
        <taxon>Euteleostomi</taxon>
        <taxon>Actinopterygii</taxon>
        <taxon>Neopterygii</taxon>
        <taxon>Teleostei</taxon>
        <taxon>Albuliformes</taxon>
        <taxon>Albulidae</taxon>
        <taxon>Albula</taxon>
    </lineage>
</organism>
<reference evidence="13" key="1">
    <citation type="thesis" date="2021" institute="BYU ScholarsArchive" country="Provo, UT, USA">
        <title>Applications of and Algorithms for Genome Assembly and Genomic Analyses with an Emphasis on Marine Teleosts.</title>
        <authorList>
            <person name="Pickett B.D."/>
        </authorList>
    </citation>
    <scope>NUCLEOTIDE SEQUENCE</scope>
    <source>
        <strain evidence="13">HI-2016</strain>
    </source>
</reference>
<keyword evidence="6" id="KW-1133">Transmembrane helix</keyword>
<dbReference type="AlphaFoldDB" id="A0A8T2NRS0"/>
<name>A0A8T2NRS0_9TELE</name>
<evidence type="ECO:0000256" key="11">
    <source>
        <dbReference type="SAM" id="MobiDB-lite"/>
    </source>
</evidence>
<dbReference type="InterPro" id="IPR042235">
    <property type="entry name" value="ZP-C_dom"/>
</dbReference>
<dbReference type="PANTHER" id="PTHR23343">
    <property type="entry name" value="ZONA PELLUCIDA SPERM-BINDING PROTEIN"/>
    <property type="match status" value="1"/>
</dbReference>
<evidence type="ECO:0000256" key="9">
    <source>
        <dbReference type="ARBA" id="ARBA00023279"/>
    </source>
</evidence>
<dbReference type="InterPro" id="IPR001507">
    <property type="entry name" value="ZP_dom"/>
</dbReference>
<dbReference type="GO" id="GO:0032190">
    <property type="term" value="F:acrosin binding"/>
    <property type="evidence" value="ECO:0007669"/>
    <property type="project" value="TreeGrafter"/>
</dbReference>
<evidence type="ECO:0000256" key="5">
    <source>
        <dbReference type="ARBA" id="ARBA00022692"/>
    </source>
</evidence>
<dbReference type="Pfam" id="PF00100">
    <property type="entry name" value="Zona_pellucida"/>
    <property type="match status" value="1"/>
</dbReference>
<sequence length="760" mass="83664">RTQKLKDAVNVNTARDDGLLKNLDGYRNYDEGTGKSKWSIPDPVNASRKSSQQIPVSRILSHTMEHMEPKPETRWEVSQGGTPEPKEYGNMRSWISEPSDGSLGCISGEIDSNPDRVTDDIKPVVSKNNAGYQSDSAPLGRDPPLPVVRLSEICGYSVNTTWSDLVFTARYDSCHVRQEVCAAHYLVPTNRFPSFYQRVPVLYPQRPPKPSAQPEVPPAPKSSADFQIPTPVFHTLKVPANPHDMMSVPHIRQPPDPAPGAVLIPDDCKTHDLTLPAPERPPSYPAAGPLLPDVTHPPLAGPPLLPQSLPSLSCKPNEMMLTLPFVHPSFIQFRDQSDGWIPIGSADPACFMLKAGELGGLTLHLPLPACYSHTLASTSQTNSAPVESTPRHRSEIRYFFSHRFIQGWITAPGSAVLFEASPFVITLYLRFWDMALGKWQILELKCPYSPGSSTHPPPSTPPTNHKLQLTCMADHMSVGIPPGVWDVTLQDVRGNEMRLQEARGDCGYLVREDESGYITLTLPFTPCLMTNQGQEYVIGIKVLREHGSEAQWLSCPVAPPISKQDCGLSSDGHLLCGTGSAPQSDCGTQICGPCPHSGPCYIPPYGYMADEAVSQPEESPSHQAEGANGVELRVATDQNYTSYYPESHRSYRLLLGRPLFLELRLVNAPDPTVALVVYSCLAYPSSEKGPWLVIYDSCAAHLDPQHRPPDPPSQVRRFTITTFQQLPHGDYYSPDEELNFMCSTAVCSQSEWPCAEGCFT</sequence>
<evidence type="ECO:0000256" key="3">
    <source>
        <dbReference type="ARBA" id="ARBA00022530"/>
    </source>
</evidence>
<dbReference type="GO" id="GO:0007339">
    <property type="term" value="P:binding of sperm to zona pellucida"/>
    <property type="evidence" value="ECO:0007669"/>
    <property type="project" value="TreeGrafter"/>
</dbReference>
<feature type="region of interest" description="Disordered" evidence="11">
    <location>
        <begin position="66"/>
        <end position="89"/>
    </location>
</feature>
<dbReference type="EMBL" id="JAFBMS010000025">
    <property type="protein sequence ID" value="KAG9343055.1"/>
    <property type="molecule type" value="Genomic_DNA"/>
</dbReference>
<evidence type="ECO:0000256" key="2">
    <source>
        <dbReference type="ARBA" id="ARBA00022475"/>
    </source>
</evidence>
<evidence type="ECO:0000313" key="13">
    <source>
        <dbReference type="EMBL" id="KAG9343055.1"/>
    </source>
</evidence>
<feature type="compositionally biased region" description="Pro residues" evidence="11">
    <location>
        <begin position="205"/>
        <end position="220"/>
    </location>
</feature>
<feature type="region of interest" description="Disordered" evidence="11">
    <location>
        <begin position="205"/>
        <end position="224"/>
    </location>
</feature>
<keyword evidence="5" id="KW-0812">Transmembrane</keyword>
<accession>A0A8T2NRS0</accession>
<keyword evidence="7" id="KW-0472">Membrane</keyword>
<proteinExistence type="predicted"/>
<dbReference type="SMART" id="SM00241">
    <property type="entry name" value="ZP"/>
    <property type="match status" value="1"/>
</dbReference>
<gene>
    <name evidence="13" type="ORF">JZ751_015273</name>
</gene>
<keyword evidence="3" id="KW-0964">Secreted</keyword>
<dbReference type="Gene3D" id="2.60.40.4100">
    <property type="entry name" value="Zona pellucida, ZP-C domain"/>
    <property type="match status" value="1"/>
</dbReference>
<dbReference type="PROSITE" id="PS51034">
    <property type="entry name" value="ZP_2"/>
    <property type="match status" value="1"/>
</dbReference>
<evidence type="ECO:0000256" key="4">
    <source>
        <dbReference type="ARBA" id="ARBA00022685"/>
    </source>
</evidence>
<evidence type="ECO:0000259" key="12">
    <source>
        <dbReference type="PROSITE" id="PS51034"/>
    </source>
</evidence>